<reference evidence="6" key="1">
    <citation type="submission" date="2020-03" db="EMBL/GenBank/DDBJ databases">
        <authorList>
            <person name="Weist P."/>
        </authorList>
    </citation>
    <scope>NUCLEOTIDE SEQUENCE</scope>
</reference>
<dbReference type="PANTHER" id="PTHR13115">
    <property type="entry name" value="RNA POLYMERASE-ASSOCIATED PROTEIN RTF1 HOMOLOG"/>
    <property type="match status" value="1"/>
</dbReference>
<dbReference type="GO" id="GO:0016593">
    <property type="term" value="C:Cdc73/Paf1 complex"/>
    <property type="evidence" value="ECO:0007669"/>
    <property type="project" value="TreeGrafter"/>
</dbReference>
<evidence type="ECO:0000256" key="1">
    <source>
        <dbReference type="ARBA" id="ARBA00004123"/>
    </source>
</evidence>
<keyword evidence="7" id="KW-1185">Reference proteome</keyword>
<evidence type="ECO:0000256" key="4">
    <source>
        <dbReference type="ARBA" id="ARBA00023242"/>
    </source>
</evidence>
<accession>A0A9N7W0J8</accession>
<keyword evidence="3" id="KW-0804">Transcription</keyword>
<organism evidence="6 7">
    <name type="scientific">Pleuronectes platessa</name>
    <name type="common">European plaice</name>
    <dbReference type="NCBI Taxonomy" id="8262"/>
    <lineage>
        <taxon>Eukaryota</taxon>
        <taxon>Metazoa</taxon>
        <taxon>Chordata</taxon>
        <taxon>Craniata</taxon>
        <taxon>Vertebrata</taxon>
        <taxon>Euteleostomi</taxon>
        <taxon>Actinopterygii</taxon>
        <taxon>Neopterygii</taxon>
        <taxon>Teleostei</taxon>
        <taxon>Neoteleostei</taxon>
        <taxon>Acanthomorphata</taxon>
        <taxon>Carangaria</taxon>
        <taxon>Pleuronectiformes</taxon>
        <taxon>Pleuronectoidei</taxon>
        <taxon>Pleuronectidae</taxon>
        <taxon>Pleuronectes</taxon>
    </lineage>
</organism>
<dbReference type="InterPro" id="IPR004343">
    <property type="entry name" value="Plus-3_dom"/>
</dbReference>
<proteinExistence type="predicted"/>
<dbReference type="PROSITE" id="PS51360">
    <property type="entry name" value="PLUS3"/>
    <property type="match status" value="1"/>
</dbReference>
<name>A0A9N7W0J8_PLEPL</name>
<dbReference type="Proteomes" id="UP001153269">
    <property type="component" value="Unassembled WGS sequence"/>
</dbReference>
<evidence type="ECO:0000256" key="2">
    <source>
        <dbReference type="ARBA" id="ARBA00023015"/>
    </source>
</evidence>
<evidence type="ECO:0000259" key="5">
    <source>
        <dbReference type="PROSITE" id="PS51360"/>
    </source>
</evidence>
<dbReference type="Gene3D" id="3.90.70.200">
    <property type="entry name" value="Plus-3 domain"/>
    <property type="match status" value="1"/>
</dbReference>
<keyword evidence="4" id="KW-0539">Nucleus</keyword>
<sequence>MQCTLLPVDVAGRAPPPPGCQLRGETQGLRRTEIETLRDTEIETLGCKARHQQALNEAKVSMSPVQTTFVVASAASAASGKSDGTERKRQIKPVQVPVEKEACGVVPQPVLTPEELKKICLSSARLEQWCHMPFFATTVTGCFLRVSMEDGSGEPGHCITEIVSVMETDQVYQLKSKRTNLGFQLRHAGIDQIVTLKSASDKEFTIGEFMFWELAMSVAGMQVPTLNEIARKAKSLKEALDHTLTPKELNLLVAQKNRFRAPIRAPPPKAQTDYEQARNPCVQRKTRPFMVMSFKNSSARKAIMDELDRRYGCGSTEEEK</sequence>
<comment type="subcellular location">
    <subcellularLocation>
        <location evidence="1">Nucleus</location>
    </subcellularLocation>
</comment>
<comment type="caution">
    <text evidence="6">The sequence shown here is derived from an EMBL/GenBank/DDBJ whole genome shotgun (WGS) entry which is preliminary data.</text>
</comment>
<dbReference type="GO" id="GO:1990269">
    <property type="term" value="F:RNA polymerase II C-terminal domain phosphoserine binding"/>
    <property type="evidence" value="ECO:0007669"/>
    <property type="project" value="TreeGrafter"/>
</dbReference>
<dbReference type="EMBL" id="CADEAL010004365">
    <property type="protein sequence ID" value="CAB1457931.1"/>
    <property type="molecule type" value="Genomic_DNA"/>
</dbReference>
<dbReference type="AlphaFoldDB" id="A0A9N7W0J8"/>
<feature type="domain" description="Plus3" evidence="5">
    <location>
        <begin position="110"/>
        <end position="241"/>
    </location>
</feature>
<protein>
    <recommendedName>
        <fullName evidence="5">Plus3 domain-containing protein</fullName>
    </recommendedName>
</protein>
<dbReference type="Pfam" id="PF03126">
    <property type="entry name" value="Plus-3"/>
    <property type="match status" value="1"/>
</dbReference>
<dbReference type="GO" id="GO:0003677">
    <property type="term" value="F:DNA binding"/>
    <property type="evidence" value="ECO:0007669"/>
    <property type="project" value="InterPro"/>
</dbReference>
<dbReference type="InterPro" id="IPR036128">
    <property type="entry name" value="Plus3-like_sf"/>
</dbReference>
<dbReference type="SUPFAM" id="SSF159042">
    <property type="entry name" value="Plus3-like"/>
    <property type="match status" value="1"/>
</dbReference>
<dbReference type="SMART" id="SM00719">
    <property type="entry name" value="Plus3"/>
    <property type="match status" value="1"/>
</dbReference>
<gene>
    <name evidence="6" type="ORF">PLEPLA_LOCUS45759</name>
</gene>
<keyword evidence="2" id="KW-0805">Transcription regulation</keyword>
<evidence type="ECO:0000313" key="6">
    <source>
        <dbReference type="EMBL" id="CAB1457931.1"/>
    </source>
</evidence>
<evidence type="ECO:0000256" key="3">
    <source>
        <dbReference type="ARBA" id="ARBA00023163"/>
    </source>
</evidence>
<dbReference type="PANTHER" id="PTHR13115:SF8">
    <property type="entry name" value="RNA POLYMERASE-ASSOCIATED PROTEIN RTF1 HOMOLOG"/>
    <property type="match status" value="1"/>
</dbReference>
<evidence type="ECO:0000313" key="7">
    <source>
        <dbReference type="Proteomes" id="UP001153269"/>
    </source>
</evidence>